<feature type="binding site" evidence="11">
    <location>
        <position position="460"/>
    </location>
    <ligand>
        <name>Mg(2+)</name>
        <dbReference type="ChEBI" id="CHEBI:18420"/>
    </ligand>
</feature>
<dbReference type="InterPro" id="IPR012000">
    <property type="entry name" value="Thiamin_PyroP_enz_cen_dom"/>
</dbReference>
<keyword evidence="9 12" id="KW-0786">Thiamine pyrophosphate</keyword>
<comment type="similarity">
    <text evidence="3 12">Belongs to the TPP enzyme family.</text>
</comment>
<dbReference type="FunFam" id="3.40.50.970:FF:000024">
    <property type="entry name" value="Pyruvate decarboxylase isozyme"/>
    <property type="match status" value="1"/>
</dbReference>
<comment type="cofactor">
    <cofactor evidence="11">
        <name>Mg(2+)</name>
        <dbReference type="ChEBI" id="CHEBI:18420"/>
    </cofactor>
    <text evidence="11">Binds 1 Mg(2+) per subunit.</text>
</comment>
<comment type="cofactor">
    <cofactor evidence="2">
        <name>thiamine diphosphate</name>
        <dbReference type="ChEBI" id="CHEBI:58937"/>
    </cofactor>
</comment>
<evidence type="ECO:0000256" key="9">
    <source>
        <dbReference type="ARBA" id="ARBA00023052"/>
    </source>
</evidence>
<feature type="binding site" evidence="11">
    <location>
        <position position="489"/>
    </location>
    <ligand>
        <name>Mg(2+)</name>
        <dbReference type="ChEBI" id="CHEBI:18420"/>
    </ligand>
</feature>
<dbReference type="Pfam" id="PF02776">
    <property type="entry name" value="TPP_enzyme_N"/>
    <property type="match status" value="1"/>
</dbReference>
<dbReference type="PANTHER" id="PTHR43452">
    <property type="entry name" value="PYRUVATE DECARBOXYLASE"/>
    <property type="match status" value="1"/>
</dbReference>
<proteinExistence type="inferred from homology"/>
<evidence type="ECO:0000256" key="10">
    <source>
        <dbReference type="ARBA" id="ARBA00023239"/>
    </source>
</evidence>
<dbReference type="Gene3D" id="3.40.50.970">
    <property type="match status" value="2"/>
</dbReference>
<dbReference type="GO" id="GO:0000287">
    <property type="term" value="F:magnesium ion binding"/>
    <property type="evidence" value="ECO:0007669"/>
    <property type="project" value="InterPro"/>
</dbReference>
<evidence type="ECO:0000256" key="2">
    <source>
        <dbReference type="ARBA" id="ARBA00001964"/>
    </source>
</evidence>
<dbReference type="InterPro" id="IPR047213">
    <property type="entry name" value="TPP_PYR_PDC_IPDC-like"/>
</dbReference>
<dbReference type="GO" id="GO:0005829">
    <property type="term" value="C:cytosol"/>
    <property type="evidence" value="ECO:0007669"/>
    <property type="project" value="TreeGrafter"/>
</dbReference>
<evidence type="ECO:0000256" key="11">
    <source>
        <dbReference type="PIRSR" id="PIRSR036565-2"/>
    </source>
</evidence>
<dbReference type="Pfam" id="PF00205">
    <property type="entry name" value="TPP_enzyme_M"/>
    <property type="match status" value="1"/>
</dbReference>
<keyword evidence="10" id="KW-0456">Lyase</keyword>
<dbReference type="Gene3D" id="3.40.50.1220">
    <property type="entry name" value="TPP-binding domain"/>
    <property type="match status" value="1"/>
</dbReference>
<dbReference type="GO" id="GO:0000949">
    <property type="term" value="P:aromatic amino acid family catabolic process to alcohol via Ehrlich pathway"/>
    <property type="evidence" value="ECO:0007669"/>
    <property type="project" value="TreeGrafter"/>
</dbReference>
<dbReference type="GO" id="GO:0030976">
    <property type="term" value="F:thiamine pyrophosphate binding"/>
    <property type="evidence" value="ECO:0007669"/>
    <property type="project" value="InterPro"/>
</dbReference>
<dbReference type="CDD" id="cd07038">
    <property type="entry name" value="TPP_PYR_PDC_IPDC_like"/>
    <property type="match status" value="1"/>
</dbReference>
<evidence type="ECO:0000256" key="5">
    <source>
        <dbReference type="ARBA" id="ARBA00014422"/>
    </source>
</evidence>
<feature type="domain" description="Thiamine pyrophosphate enzyme central" evidence="13">
    <location>
        <begin position="201"/>
        <end position="310"/>
    </location>
</feature>
<dbReference type="InterPro" id="IPR029035">
    <property type="entry name" value="DHS-like_NAD/FAD-binding_dom"/>
</dbReference>
<evidence type="ECO:0000259" key="14">
    <source>
        <dbReference type="Pfam" id="PF02775"/>
    </source>
</evidence>
<comment type="catalytic activity">
    <reaction evidence="1">
        <text>a 2-oxocarboxylate + H(+) = an aldehyde + CO2</text>
        <dbReference type="Rhea" id="RHEA:11628"/>
        <dbReference type="ChEBI" id="CHEBI:15378"/>
        <dbReference type="ChEBI" id="CHEBI:16526"/>
        <dbReference type="ChEBI" id="CHEBI:17478"/>
        <dbReference type="ChEBI" id="CHEBI:35179"/>
        <dbReference type="EC" id="4.1.1.1"/>
    </reaction>
</comment>
<evidence type="ECO:0000256" key="3">
    <source>
        <dbReference type="ARBA" id="ARBA00007812"/>
    </source>
</evidence>
<feature type="binding site" evidence="11">
    <location>
        <position position="487"/>
    </location>
    <ligand>
        <name>Mg(2+)</name>
        <dbReference type="ChEBI" id="CHEBI:18420"/>
    </ligand>
</feature>
<accession>A0A3D8Q400</accession>
<evidence type="ECO:0000256" key="4">
    <source>
        <dbReference type="ARBA" id="ARBA00013202"/>
    </source>
</evidence>
<evidence type="ECO:0000256" key="8">
    <source>
        <dbReference type="ARBA" id="ARBA00022842"/>
    </source>
</evidence>
<feature type="domain" description="Thiamine pyrophosphate enzyme TPP-binding" evidence="14">
    <location>
        <begin position="417"/>
        <end position="496"/>
    </location>
</feature>
<evidence type="ECO:0000256" key="12">
    <source>
        <dbReference type="RuleBase" id="RU362132"/>
    </source>
</evidence>
<evidence type="ECO:0000256" key="1">
    <source>
        <dbReference type="ARBA" id="ARBA00001041"/>
    </source>
</evidence>
<dbReference type="PANTHER" id="PTHR43452:SF11">
    <property type="entry name" value="PYRUVATE DECARBOXYLASE"/>
    <property type="match status" value="1"/>
</dbReference>
<dbReference type="InterPro" id="IPR029061">
    <property type="entry name" value="THDP-binding"/>
</dbReference>
<dbReference type="GO" id="GO:0005634">
    <property type="term" value="C:nucleus"/>
    <property type="evidence" value="ECO:0007669"/>
    <property type="project" value="TreeGrafter"/>
</dbReference>
<keyword evidence="17" id="KW-1185">Reference proteome</keyword>
<evidence type="ECO:0000313" key="16">
    <source>
        <dbReference type="EMBL" id="RDW56573.1"/>
    </source>
</evidence>
<organism evidence="16 17">
    <name type="scientific">Coleophoma cylindrospora</name>
    <dbReference type="NCBI Taxonomy" id="1849047"/>
    <lineage>
        <taxon>Eukaryota</taxon>
        <taxon>Fungi</taxon>
        <taxon>Dikarya</taxon>
        <taxon>Ascomycota</taxon>
        <taxon>Pezizomycotina</taxon>
        <taxon>Leotiomycetes</taxon>
        <taxon>Helotiales</taxon>
        <taxon>Dermateaceae</taxon>
        <taxon>Coleophoma</taxon>
    </lineage>
</organism>
<dbReference type="Pfam" id="PF02775">
    <property type="entry name" value="TPP_enzyme_C"/>
    <property type="match status" value="1"/>
</dbReference>
<dbReference type="OrthoDB" id="3970464at2759"/>
<dbReference type="InterPro" id="IPR011766">
    <property type="entry name" value="TPP_enzyme_TPP-bd"/>
</dbReference>
<dbReference type="CDD" id="cd02005">
    <property type="entry name" value="TPP_PDC_IPDC"/>
    <property type="match status" value="1"/>
</dbReference>
<dbReference type="SUPFAM" id="SSF52518">
    <property type="entry name" value="Thiamin diphosphate-binding fold (THDP-binding)"/>
    <property type="match status" value="2"/>
</dbReference>
<dbReference type="EC" id="4.1.1.1" evidence="4"/>
<keyword evidence="7" id="KW-0210">Decarboxylase</keyword>
<name>A0A3D8Q400_9HELO</name>
<evidence type="ECO:0000256" key="6">
    <source>
        <dbReference type="ARBA" id="ARBA00022723"/>
    </source>
</evidence>
<evidence type="ECO:0000259" key="13">
    <source>
        <dbReference type="Pfam" id="PF00205"/>
    </source>
</evidence>
<evidence type="ECO:0000313" key="17">
    <source>
        <dbReference type="Proteomes" id="UP000256645"/>
    </source>
</evidence>
<dbReference type="InterPro" id="IPR012110">
    <property type="entry name" value="PDC/IPDC-like"/>
</dbReference>
<dbReference type="STRING" id="1849047.A0A3D8Q400"/>
<keyword evidence="6 11" id="KW-0479">Metal-binding</keyword>
<dbReference type="Proteomes" id="UP000256645">
    <property type="component" value="Unassembled WGS sequence"/>
</dbReference>
<keyword evidence="8 11" id="KW-0460">Magnesium</keyword>
<dbReference type="GO" id="GO:0004737">
    <property type="term" value="F:pyruvate decarboxylase activity"/>
    <property type="evidence" value="ECO:0007669"/>
    <property type="project" value="UniProtKB-EC"/>
</dbReference>
<feature type="domain" description="Thiamine pyrophosphate enzyme N-terminal TPP-binding" evidence="15">
    <location>
        <begin position="8"/>
        <end position="108"/>
    </location>
</feature>
<evidence type="ECO:0000256" key="7">
    <source>
        <dbReference type="ARBA" id="ARBA00022793"/>
    </source>
</evidence>
<dbReference type="AlphaFoldDB" id="A0A3D8Q400"/>
<dbReference type="SUPFAM" id="SSF52467">
    <property type="entry name" value="DHS-like NAD/FAD-binding domain"/>
    <property type="match status" value="1"/>
</dbReference>
<sequence length="590" mass="64355">MSNTIPLTQYLFTRLHQLGVRSVHGVPSDYNLQALDYIQPSGLHWVGNANELNAGYAADGYARIKGLSALFTGFGVGELSAINAMGGSYSEKVPVVHIVGTPLRAAQDAGVCVHHTLGDGNYRVFAEMYEKLTVAQANLNDPLTACALIDATLRECILQSGPVYIELPTDMVSVQVSGEGLSTPIDLEVPANDPETEEAIITQVLERIYAAKQPHIIVDGFCSSYGYREEANALVRATGFPTSAAIFGKGVIDEQQNSNFYGIYAGMFGNQAFHAWAQSCDLVLRLGPLDSDTNTYGFTIVPAPEIRIDFHGHSVDMGGKKAGLDKNGKVHVKSLLQKLLCQLNQSRLPQYESPLNQLKSPETAVALSSLKQDGLITQDIFWKRMSSFFRPGDIILTETGTAYTGGGEFQLPTNTILVNSSLWLSIGYMLGACCGSALALREMVAENQRPAGRTILFEGDGSLQMTAQAISDMIRNRLDVVIFVLNNDGYTIERLIHGMTESYNDVQPWRYLEAPNYFGAPRDDPNYPVTTSQAANWGELEKVMSDEKIQRGKGLTIVELMMLKEDGPEALKNLAAFVAKRNRSTNSSTA</sequence>
<reference evidence="16 17" key="1">
    <citation type="journal article" date="2018" name="IMA Fungus">
        <title>IMA Genome-F 9: Draft genome sequence of Annulohypoxylon stygium, Aspergillus mulundensis, Berkeleyomyces basicola (syn. Thielaviopsis basicola), Ceratocystis smalleyi, two Cercospora beticola strains, Coleophoma cylindrospora, Fusarium fracticaudum, Phialophora cf. hyalina, and Morchella septimelata.</title>
        <authorList>
            <person name="Wingfield B.D."/>
            <person name="Bills G.F."/>
            <person name="Dong Y."/>
            <person name="Huang W."/>
            <person name="Nel W.J."/>
            <person name="Swalarsk-Parry B.S."/>
            <person name="Vaghefi N."/>
            <person name="Wilken P.M."/>
            <person name="An Z."/>
            <person name="de Beer Z.W."/>
            <person name="De Vos L."/>
            <person name="Chen L."/>
            <person name="Duong T.A."/>
            <person name="Gao Y."/>
            <person name="Hammerbacher A."/>
            <person name="Kikkert J.R."/>
            <person name="Li Y."/>
            <person name="Li H."/>
            <person name="Li K."/>
            <person name="Li Q."/>
            <person name="Liu X."/>
            <person name="Ma X."/>
            <person name="Naidoo K."/>
            <person name="Pethybridge S.J."/>
            <person name="Sun J."/>
            <person name="Steenkamp E.T."/>
            <person name="van der Nest M.A."/>
            <person name="van Wyk S."/>
            <person name="Wingfield M.J."/>
            <person name="Xiong C."/>
            <person name="Yue Q."/>
            <person name="Zhang X."/>
        </authorList>
    </citation>
    <scope>NUCLEOTIDE SEQUENCE [LARGE SCALE GENOMIC DNA]</scope>
    <source>
        <strain evidence="16 17">BP6252</strain>
    </source>
</reference>
<dbReference type="EMBL" id="PDLM01000037">
    <property type="protein sequence ID" value="RDW56573.1"/>
    <property type="molecule type" value="Genomic_DNA"/>
</dbReference>
<dbReference type="PIRSF" id="PIRSF036565">
    <property type="entry name" value="Pyruvt_ip_decrb"/>
    <property type="match status" value="1"/>
</dbReference>
<dbReference type="InterPro" id="IPR012001">
    <property type="entry name" value="Thiamin_PyroP_enz_TPP-bd_dom"/>
</dbReference>
<dbReference type="InterPro" id="IPR047214">
    <property type="entry name" value="TPP_PDC_IPDC"/>
</dbReference>
<protein>
    <recommendedName>
        <fullName evidence="5">Pyruvate decarboxylase</fullName>
        <ecNumber evidence="4">4.1.1.1</ecNumber>
    </recommendedName>
</protein>
<dbReference type="FunFam" id="3.40.50.970:FF:000019">
    <property type="entry name" value="Pyruvate decarboxylase isozyme"/>
    <property type="match status" value="1"/>
</dbReference>
<gene>
    <name evidence="16" type="ORF">BP6252_14078</name>
</gene>
<comment type="caution">
    <text evidence="16">The sequence shown here is derived from an EMBL/GenBank/DDBJ whole genome shotgun (WGS) entry which is preliminary data.</text>
</comment>
<evidence type="ECO:0000259" key="15">
    <source>
        <dbReference type="Pfam" id="PF02776"/>
    </source>
</evidence>